<keyword evidence="4" id="KW-1185">Reference proteome</keyword>
<dbReference type="InterPro" id="IPR010625">
    <property type="entry name" value="CHCH"/>
</dbReference>
<dbReference type="KEGG" id="hcq:109522733"/>
<dbReference type="GO" id="GO:0005654">
    <property type="term" value="C:nucleoplasm"/>
    <property type="evidence" value="ECO:0007669"/>
    <property type="project" value="TreeGrafter"/>
</dbReference>
<dbReference type="Pfam" id="PF06747">
    <property type="entry name" value="CHCH"/>
    <property type="match status" value="1"/>
</dbReference>
<keyword evidence="1" id="KW-1015">Disulfide bond</keyword>
<dbReference type="GO" id="GO:0003723">
    <property type="term" value="F:RNA binding"/>
    <property type="evidence" value="ECO:0007669"/>
    <property type="project" value="TreeGrafter"/>
</dbReference>
<evidence type="ECO:0000259" key="2">
    <source>
        <dbReference type="Pfam" id="PF06747"/>
    </source>
</evidence>
<dbReference type="GeneTree" id="ENSGT00390000007683"/>
<dbReference type="GO" id="GO:0032543">
    <property type="term" value="P:mitochondrial translation"/>
    <property type="evidence" value="ECO:0007669"/>
    <property type="project" value="InterPro"/>
</dbReference>
<dbReference type="InterPro" id="IPR009069">
    <property type="entry name" value="Cys_alpha_HP_mot_SF"/>
</dbReference>
<reference evidence="3" key="1">
    <citation type="submission" date="2025-08" db="UniProtKB">
        <authorList>
            <consortium name="Ensembl"/>
        </authorList>
    </citation>
    <scope>IDENTIFICATION</scope>
</reference>
<dbReference type="Proteomes" id="UP000264820">
    <property type="component" value="Unplaced"/>
</dbReference>
<dbReference type="PROSITE" id="PS51808">
    <property type="entry name" value="CHCH"/>
    <property type="match status" value="1"/>
</dbReference>
<dbReference type="STRING" id="109280.ENSHCOP00000013043"/>
<dbReference type="Ensembl" id="ENSHCOT00000020266.1">
    <property type="protein sequence ID" value="ENSHCOP00000013043.1"/>
    <property type="gene ID" value="ENSHCOG00000016120.1"/>
</dbReference>
<dbReference type="SUPFAM" id="SSF47072">
    <property type="entry name" value="Cysteine alpha-hairpin motif"/>
    <property type="match status" value="1"/>
</dbReference>
<dbReference type="InterPro" id="IPR033620">
    <property type="entry name" value="Ribosomal_mS37_met"/>
</dbReference>
<organism evidence="3 4">
    <name type="scientific">Hippocampus comes</name>
    <name type="common">Tiger tail seahorse</name>
    <dbReference type="NCBI Taxonomy" id="109280"/>
    <lineage>
        <taxon>Eukaryota</taxon>
        <taxon>Metazoa</taxon>
        <taxon>Chordata</taxon>
        <taxon>Craniata</taxon>
        <taxon>Vertebrata</taxon>
        <taxon>Euteleostomi</taxon>
        <taxon>Actinopterygii</taxon>
        <taxon>Neopterygii</taxon>
        <taxon>Teleostei</taxon>
        <taxon>Neoteleostei</taxon>
        <taxon>Acanthomorphata</taxon>
        <taxon>Syngnathiaria</taxon>
        <taxon>Syngnathiformes</taxon>
        <taxon>Syngnathoidei</taxon>
        <taxon>Syngnathidae</taxon>
        <taxon>Hippocampus</taxon>
    </lineage>
</organism>
<evidence type="ECO:0000256" key="1">
    <source>
        <dbReference type="ARBA" id="ARBA00023157"/>
    </source>
</evidence>
<evidence type="ECO:0000313" key="3">
    <source>
        <dbReference type="Ensembl" id="ENSHCOP00000013043.1"/>
    </source>
</evidence>
<reference evidence="3" key="2">
    <citation type="submission" date="2025-09" db="UniProtKB">
        <authorList>
            <consortium name="Ensembl"/>
        </authorList>
    </citation>
    <scope>IDENTIFICATION</scope>
</reference>
<dbReference type="RefSeq" id="XP_019737062.1">
    <property type="nucleotide sequence ID" value="XM_019881503.1"/>
</dbReference>
<dbReference type="GO" id="GO:0005761">
    <property type="term" value="C:mitochondrial ribosome"/>
    <property type="evidence" value="ECO:0007669"/>
    <property type="project" value="InterPro"/>
</dbReference>
<dbReference type="CTD" id="118487"/>
<dbReference type="OrthoDB" id="5825849at2759"/>
<dbReference type="AlphaFoldDB" id="A0A3Q2Y7K1"/>
<dbReference type="PANTHER" id="PTHR31278">
    <property type="entry name" value="CHCHD1"/>
    <property type="match status" value="1"/>
</dbReference>
<dbReference type="GeneID" id="109522733"/>
<name>A0A3Q2Y7K1_HIPCM</name>
<sequence length="122" mass="13608">MAAQGGILFQEKVSRMLCKQNGKPVLKPNKPLVLKDSVTSRKPKKGEATCITELSVMMACWKQNNFVESLCSKEMDDFYSCVGKAQASMKNTLGETTLQGGRLTPKQTNTLLKRHPTLRFEI</sequence>
<dbReference type="OMA" id="CVTEMSM"/>
<feature type="domain" description="CHCH" evidence="2">
    <location>
        <begin position="50"/>
        <end position="82"/>
    </location>
</feature>
<proteinExistence type="predicted"/>
<dbReference type="PANTHER" id="PTHR31278:SF2">
    <property type="entry name" value="SMALL RIBOSOMAL SUBUNIT PROTEIN MS37"/>
    <property type="match status" value="1"/>
</dbReference>
<evidence type="ECO:0000313" key="4">
    <source>
        <dbReference type="Proteomes" id="UP000264820"/>
    </source>
</evidence>
<protein>
    <submittedName>
        <fullName evidence="3">Coiled-coil-helix-coiled-coil-helix domain containing 1</fullName>
    </submittedName>
</protein>
<accession>A0A3Q2Y7K1</accession>